<dbReference type="InterPro" id="IPR012675">
    <property type="entry name" value="Beta-grasp_dom_sf"/>
</dbReference>
<proteinExistence type="inferred from homology"/>
<dbReference type="Gene3D" id="3.10.20.30">
    <property type="match status" value="1"/>
</dbReference>
<dbReference type="CDD" id="cd00207">
    <property type="entry name" value="fer2"/>
    <property type="match status" value="1"/>
</dbReference>
<evidence type="ECO:0000256" key="3">
    <source>
        <dbReference type="ARBA" id="ARBA00034078"/>
    </source>
</evidence>
<comment type="cofactor">
    <cofactor evidence="3">
        <name>[2Fe-2S] cluster</name>
        <dbReference type="ChEBI" id="CHEBI:190135"/>
    </cofactor>
</comment>
<comment type="cofactor">
    <cofactor evidence="1">
        <name>[3Fe-4S] cluster</name>
        <dbReference type="ChEBI" id="CHEBI:21137"/>
    </cofactor>
</comment>
<evidence type="ECO:0000256" key="2">
    <source>
        <dbReference type="ARBA" id="ARBA00009433"/>
    </source>
</evidence>
<dbReference type="GO" id="GO:0009055">
    <property type="term" value="F:electron transfer activity"/>
    <property type="evidence" value="ECO:0007669"/>
    <property type="project" value="InterPro"/>
</dbReference>
<dbReference type="PROSITE" id="PS00197">
    <property type="entry name" value="2FE2S_FER_1"/>
    <property type="match status" value="1"/>
</dbReference>
<evidence type="ECO:0000259" key="4">
    <source>
        <dbReference type="PROSITE" id="PS51085"/>
    </source>
</evidence>
<dbReference type="PROSITE" id="PS51085">
    <property type="entry name" value="2FE2S_FER_2"/>
    <property type="match status" value="1"/>
</dbReference>
<accession>A0A974GVH4</accession>
<evidence type="ECO:0000313" key="5">
    <source>
        <dbReference type="EMBL" id="NYB73373.1"/>
    </source>
</evidence>
<comment type="similarity">
    <text evidence="2">Belongs to the succinate dehydrogenase/fumarate reductase iron-sulfur protein family.</text>
</comment>
<comment type="caution">
    <text evidence="5">The sequence shown here is derived from an EMBL/GenBank/DDBJ whole genome shotgun (WGS) entry which is preliminary data.</text>
</comment>
<feature type="domain" description="2Fe-2S ferredoxin-type" evidence="4">
    <location>
        <begin position="8"/>
        <end position="92"/>
    </location>
</feature>
<dbReference type="RefSeq" id="WP_179237052.1">
    <property type="nucleotide sequence ID" value="NZ_JACBNQ010000002.1"/>
</dbReference>
<dbReference type="GO" id="GO:0051537">
    <property type="term" value="F:2 iron, 2 sulfur cluster binding"/>
    <property type="evidence" value="ECO:0007669"/>
    <property type="project" value="InterPro"/>
</dbReference>
<dbReference type="InterPro" id="IPR025192">
    <property type="entry name" value="Succ_DH/fum_Rdtase_N"/>
</dbReference>
<dbReference type="Pfam" id="PF13085">
    <property type="entry name" value="Fer2_3"/>
    <property type="match status" value="1"/>
</dbReference>
<evidence type="ECO:0000256" key="1">
    <source>
        <dbReference type="ARBA" id="ARBA00001927"/>
    </source>
</evidence>
<keyword evidence="6" id="KW-1185">Reference proteome</keyword>
<organism evidence="5 6">
    <name type="scientific">Sedimentibacter hydroxybenzoicus DSM 7310</name>
    <dbReference type="NCBI Taxonomy" id="1123245"/>
    <lineage>
        <taxon>Bacteria</taxon>
        <taxon>Bacillati</taxon>
        <taxon>Bacillota</taxon>
        <taxon>Tissierellia</taxon>
        <taxon>Sedimentibacter</taxon>
    </lineage>
</organism>
<reference evidence="5" key="1">
    <citation type="submission" date="2020-07" db="EMBL/GenBank/DDBJ databases">
        <title>Genomic analysis of a strain of Sedimentibacter Hydroxybenzoicus DSM7310.</title>
        <authorList>
            <person name="Ma S."/>
        </authorList>
    </citation>
    <scope>NUCLEOTIDE SEQUENCE</scope>
    <source>
        <strain evidence="5">DSM 7310</strain>
    </source>
</reference>
<dbReference type="InterPro" id="IPR036010">
    <property type="entry name" value="2Fe-2S_ferredoxin-like_sf"/>
</dbReference>
<gene>
    <name evidence="5" type="ORF">HZF24_04385</name>
</gene>
<dbReference type="SUPFAM" id="SSF54292">
    <property type="entry name" value="2Fe-2S ferredoxin-like"/>
    <property type="match status" value="1"/>
</dbReference>
<dbReference type="EMBL" id="JACBNQ010000002">
    <property type="protein sequence ID" value="NYB73373.1"/>
    <property type="molecule type" value="Genomic_DNA"/>
</dbReference>
<evidence type="ECO:0000313" key="6">
    <source>
        <dbReference type="Proteomes" id="UP000611629"/>
    </source>
</evidence>
<dbReference type="AlphaFoldDB" id="A0A974GVH4"/>
<dbReference type="Proteomes" id="UP000611629">
    <property type="component" value="Unassembled WGS sequence"/>
</dbReference>
<dbReference type="InterPro" id="IPR001041">
    <property type="entry name" value="2Fe-2S_ferredoxin-type"/>
</dbReference>
<protein>
    <submittedName>
        <fullName evidence="5">Succinate dehydrogenase/fumarate reductase iron-sulfur subunit</fullName>
    </submittedName>
</protein>
<name>A0A974GVH4_SEDHY</name>
<sequence length="101" mass="11446">MKSNNKNVNIKLRRHGQTYDEFEVPFEEGMNILSALQYIYENLDRTIAYPVCLCRMGKCGACIMQVNGKSQLGCAVRLAADKLYVIETIGNKEVIKDLITK</sequence>
<dbReference type="InterPro" id="IPR006058">
    <property type="entry name" value="2Fe2S_fd_BS"/>
</dbReference>